<feature type="transmembrane region" description="Helical" evidence="9">
    <location>
        <begin position="71"/>
        <end position="93"/>
    </location>
</feature>
<reference evidence="11 12" key="1">
    <citation type="submission" date="2016-10" db="EMBL/GenBank/DDBJ databases">
        <authorList>
            <person name="de Groot N.N."/>
        </authorList>
    </citation>
    <scope>NUCLEOTIDE SEQUENCE [LARGE SCALE GENOMIC DNA]</scope>
    <source>
        <strain evidence="11 12">CGMCC 1.8894</strain>
    </source>
</reference>
<feature type="transmembrane region" description="Helical" evidence="9">
    <location>
        <begin position="270"/>
        <end position="290"/>
    </location>
</feature>
<dbReference type="GO" id="GO:0008137">
    <property type="term" value="F:NADH dehydrogenase (ubiquinone) activity"/>
    <property type="evidence" value="ECO:0007669"/>
    <property type="project" value="InterPro"/>
</dbReference>
<evidence type="ECO:0000256" key="7">
    <source>
        <dbReference type="ARBA" id="ARBA00023136"/>
    </source>
</evidence>
<keyword evidence="5 8" id="KW-0812">Transmembrane</keyword>
<evidence type="ECO:0000256" key="5">
    <source>
        <dbReference type="ARBA" id="ARBA00022692"/>
    </source>
</evidence>
<evidence type="ECO:0000259" key="10">
    <source>
        <dbReference type="Pfam" id="PF00361"/>
    </source>
</evidence>
<dbReference type="STRING" id="564137.SAMN04488238_11210"/>
<evidence type="ECO:0000256" key="6">
    <source>
        <dbReference type="ARBA" id="ARBA00022989"/>
    </source>
</evidence>
<evidence type="ECO:0000256" key="1">
    <source>
        <dbReference type="ARBA" id="ARBA00002378"/>
    </source>
</evidence>
<feature type="transmembrane region" description="Helical" evidence="9">
    <location>
        <begin position="452"/>
        <end position="472"/>
    </location>
</feature>
<dbReference type="EMBL" id="FNOM01000012">
    <property type="protein sequence ID" value="SDX61863.1"/>
    <property type="molecule type" value="Genomic_DNA"/>
</dbReference>
<evidence type="ECO:0000313" key="11">
    <source>
        <dbReference type="EMBL" id="SDX61863.1"/>
    </source>
</evidence>
<dbReference type="InterPro" id="IPR003918">
    <property type="entry name" value="NADH_UbQ_OxRdtase"/>
</dbReference>
<comment type="subcellular location">
    <subcellularLocation>
        <location evidence="2">Cell membrane</location>
        <topology evidence="2">Multi-pass membrane protein</topology>
    </subcellularLocation>
    <subcellularLocation>
        <location evidence="8">Membrane</location>
        <topology evidence="8">Multi-pass membrane protein</topology>
    </subcellularLocation>
</comment>
<keyword evidence="4" id="KW-1003">Cell membrane</keyword>
<organism evidence="11 12">
    <name type="scientific">Roseicitreum antarcticum</name>
    <dbReference type="NCBI Taxonomy" id="564137"/>
    <lineage>
        <taxon>Bacteria</taxon>
        <taxon>Pseudomonadati</taxon>
        <taxon>Pseudomonadota</taxon>
        <taxon>Alphaproteobacteria</taxon>
        <taxon>Rhodobacterales</taxon>
        <taxon>Paracoccaceae</taxon>
        <taxon>Roseicitreum</taxon>
    </lineage>
</organism>
<comment type="function">
    <text evidence="1">NDH-1 shuttles electrons from NADH, via FMN and iron-sulfur (Fe-S) centers, to quinones in the respiratory chain. The immediate electron acceptor for the enzyme in this species is believed to be ubiquinone. Couples the redox reaction to proton translocation (for every two electrons transferred, four hydrogen ions are translocated across the cytoplasmic membrane), and thus conserves the redox energy in a proton gradient.</text>
</comment>
<dbReference type="AlphaFoldDB" id="A0A1H3D5Y7"/>
<keyword evidence="12" id="KW-1185">Reference proteome</keyword>
<feature type="transmembrane region" description="Helical" evidence="9">
    <location>
        <begin position="30"/>
        <end position="51"/>
    </location>
</feature>
<feature type="transmembrane region" description="Helical" evidence="9">
    <location>
        <begin position="105"/>
        <end position="125"/>
    </location>
</feature>
<feature type="transmembrane region" description="Helical" evidence="9">
    <location>
        <begin position="204"/>
        <end position="226"/>
    </location>
</feature>
<dbReference type="GO" id="GO:0005886">
    <property type="term" value="C:plasma membrane"/>
    <property type="evidence" value="ECO:0007669"/>
    <property type="project" value="UniProtKB-SubCell"/>
</dbReference>
<protein>
    <submittedName>
        <fullName evidence="11">Formate hydrogenlyase subunit 3/Multisubunit Na+/H+ antiporter, MnhD subunit</fullName>
    </submittedName>
</protein>
<feature type="transmembrane region" description="Helical" evidence="9">
    <location>
        <begin position="337"/>
        <end position="357"/>
    </location>
</feature>
<keyword evidence="6 9" id="KW-1133">Transmembrane helix</keyword>
<dbReference type="PANTHER" id="PTHR42703">
    <property type="entry name" value="NADH DEHYDROGENASE"/>
    <property type="match status" value="1"/>
</dbReference>
<feature type="domain" description="NADH:quinone oxidoreductase/Mrp antiporter transmembrane" evidence="10">
    <location>
        <begin position="127"/>
        <end position="417"/>
    </location>
</feature>
<feature type="transmembrane region" description="Helical" evidence="9">
    <location>
        <begin position="131"/>
        <end position="151"/>
    </location>
</feature>
<evidence type="ECO:0000256" key="3">
    <source>
        <dbReference type="ARBA" id="ARBA00005346"/>
    </source>
</evidence>
<evidence type="ECO:0000256" key="8">
    <source>
        <dbReference type="RuleBase" id="RU000320"/>
    </source>
</evidence>
<dbReference type="Proteomes" id="UP000198539">
    <property type="component" value="Unassembled WGS sequence"/>
</dbReference>
<sequence length="489" mass="50162">MIPLIATLTLPLIAALAAVALPARARVPAALLGTGLTLAATIWLALAVWYGGPVNLSAGGWAPPVGIALRADGLGAALAVMAALVVTATALATRAEHAMTDPGPRMTFGIWPLMLLLWAALNAVLMSRDLFNLYVGLELISLSAVALVAISGKAQAIAAGLRYLFFALAGSLLYLAGVGLTYTIHGTMDIGLLAARTPAPGDALALGLMSAGLLAKTAVFPFHVWLPPAHAAAPAPASALLSALVPKASLVILLRLWFEAMPDSAAPAALMALASFGALAVFWGAVMALVQARLKLIVAYSTVSQLGYVFLVFPLAGGAGADQPWSAGAWTGAVFQMLSHGLAKAAMFLTAGIYIAAVHSDHLRDLRGLARALPMTGFAFALAAVTLSGLPPSGGFTAKYLMMTSAFASGQWPWAVVLLGGGLLAAAYLYRPMAALFARETAHAPRAIPRRWQAIPLVLAALSVLLGLMSAAPFDLLQIGRPAPAVGGL</sequence>
<evidence type="ECO:0000256" key="9">
    <source>
        <dbReference type="SAM" id="Phobius"/>
    </source>
</evidence>
<dbReference type="Pfam" id="PF00361">
    <property type="entry name" value="Proton_antipo_M"/>
    <property type="match status" value="1"/>
</dbReference>
<dbReference type="PANTHER" id="PTHR42703:SF1">
    <property type="entry name" value="NA(+)_H(+) ANTIPORTER SUBUNIT D1"/>
    <property type="match status" value="1"/>
</dbReference>
<dbReference type="InterPro" id="IPR001750">
    <property type="entry name" value="ND/Mrp_TM"/>
</dbReference>
<dbReference type="PRINTS" id="PR01437">
    <property type="entry name" value="NUOXDRDTASE4"/>
</dbReference>
<dbReference type="OrthoDB" id="9768329at2"/>
<feature type="transmembrane region" description="Helical" evidence="9">
    <location>
        <begin position="369"/>
        <end position="391"/>
    </location>
</feature>
<dbReference type="GO" id="GO:0016829">
    <property type="term" value="F:lyase activity"/>
    <property type="evidence" value="ECO:0007669"/>
    <property type="project" value="UniProtKB-KW"/>
</dbReference>
<evidence type="ECO:0000256" key="4">
    <source>
        <dbReference type="ARBA" id="ARBA00022475"/>
    </source>
</evidence>
<gene>
    <name evidence="11" type="ORF">SAMN04488238_11210</name>
</gene>
<accession>A0A1H3D5Y7</accession>
<feature type="transmembrane region" description="Helical" evidence="9">
    <location>
        <begin position="6"/>
        <end position="23"/>
    </location>
</feature>
<evidence type="ECO:0000313" key="12">
    <source>
        <dbReference type="Proteomes" id="UP000198539"/>
    </source>
</evidence>
<feature type="transmembrane region" description="Helical" evidence="9">
    <location>
        <begin position="238"/>
        <end position="258"/>
    </location>
</feature>
<feature type="transmembrane region" description="Helical" evidence="9">
    <location>
        <begin position="411"/>
        <end position="431"/>
    </location>
</feature>
<dbReference type="RefSeq" id="WP_092891672.1">
    <property type="nucleotide sequence ID" value="NZ_CP061498.1"/>
</dbReference>
<name>A0A1H3D5Y7_9RHOB</name>
<evidence type="ECO:0000256" key="2">
    <source>
        <dbReference type="ARBA" id="ARBA00004651"/>
    </source>
</evidence>
<keyword evidence="7 9" id="KW-0472">Membrane</keyword>
<keyword evidence="11" id="KW-0456">Lyase</keyword>
<comment type="similarity">
    <text evidence="3">Belongs to the CPA3 antiporters (TC 2.A.63) subunit D family.</text>
</comment>
<dbReference type="InterPro" id="IPR050586">
    <property type="entry name" value="CPA3_Na-H_Antiporter_D"/>
</dbReference>
<proteinExistence type="inferred from homology"/>
<dbReference type="GO" id="GO:0042773">
    <property type="term" value="P:ATP synthesis coupled electron transport"/>
    <property type="evidence" value="ECO:0007669"/>
    <property type="project" value="InterPro"/>
</dbReference>
<feature type="transmembrane region" description="Helical" evidence="9">
    <location>
        <begin position="163"/>
        <end position="184"/>
    </location>
</feature>
<feature type="transmembrane region" description="Helical" evidence="9">
    <location>
        <begin position="297"/>
        <end position="317"/>
    </location>
</feature>